<protein>
    <submittedName>
        <fullName evidence="1">Uncharacterized protein</fullName>
    </submittedName>
</protein>
<accession>A0A4Q7HW65</accession>
<dbReference type="RefSeq" id="WP_080526511.1">
    <property type="nucleotide sequence ID" value="NZ_CP035784.1"/>
</dbReference>
<comment type="caution">
    <text evidence="1">The sequence shown here is derived from an EMBL/GenBank/DDBJ whole genome shotgun (WGS) entry which is preliminary data.</text>
</comment>
<proteinExistence type="predicted"/>
<dbReference type="AlphaFoldDB" id="A0A4Q7HW65"/>
<reference evidence="1" key="2">
    <citation type="submission" date="2019-01" db="EMBL/GenBank/DDBJ databases">
        <authorList>
            <consortium name="NCBI Pathogen Detection Project"/>
        </authorList>
    </citation>
    <scope>NUCLEOTIDE SEQUENCE</scope>
    <source>
        <strain evidence="1">BCW_3452</strain>
    </source>
</reference>
<dbReference type="Proteomes" id="UP000863257">
    <property type="component" value="Unassembled WGS sequence"/>
</dbReference>
<sequence>MDKLGSDVSFYVVSPKKFTVMYVGTLGLYGFYWMYKNWSIYRTASGENIWPIARAIFFIFFLHSLCAKVTQSDSLSSQGDLPKVLEWDATKYVLLNVLGVISDGLADNEIALPYSFFVSFVLFPFMCQILYKIQLTINESQNDMFGDTNKKLSWLNYVWLSLGGAWWLMVILGGYLTFAGEI</sequence>
<dbReference type="EMBL" id="DACRBY010000071">
    <property type="protein sequence ID" value="HAS8542963.1"/>
    <property type="molecule type" value="Genomic_DNA"/>
</dbReference>
<gene>
    <name evidence="1" type="ORF">I7730_24710</name>
</gene>
<evidence type="ECO:0000313" key="1">
    <source>
        <dbReference type="EMBL" id="HAS8542963.1"/>
    </source>
</evidence>
<reference evidence="1" key="1">
    <citation type="journal article" date="2018" name="Genome Biol.">
        <title>SKESA: strategic k-mer extension for scrupulous assemblies.</title>
        <authorList>
            <person name="Souvorov A."/>
            <person name="Agarwala R."/>
            <person name="Lipman D.J."/>
        </authorList>
    </citation>
    <scope>NUCLEOTIDE SEQUENCE</scope>
    <source>
        <strain evidence="1">BCW_3452</strain>
    </source>
</reference>
<name>A0A4Q7HW65_VIBVL</name>
<organism evidence="1">
    <name type="scientific">Vibrio vulnificus</name>
    <dbReference type="NCBI Taxonomy" id="672"/>
    <lineage>
        <taxon>Bacteria</taxon>
        <taxon>Pseudomonadati</taxon>
        <taxon>Pseudomonadota</taxon>
        <taxon>Gammaproteobacteria</taxon>
        <taxon>Vibrionales</taxon>
        <taxon>Vibrionaceae</taxon>
        <taxon>Vibrio</taxon>
    </lineage>
</organism>